<sequence length="270" mass="29978">MDDEQDERDVRSALVHWEGCARSVFQAEIEEDEDVMKEYIEALKKIQLAPGIIGKVYKSARHQVDVAGEIASLRALLYSAVQDREAAQRQTAELRRALERVRSTGAGSASSSRGAGGSPSLLEAQLAGAVLRAEEAQRHLEERERDLRLTTEHAMDLQGQRDQLQGEIQTTRTEAQVAEATRELEALQVQRSPVDREELERVRGELRAQEAVSRSLQQIVTDIGRSRSRSKSGASASRASGASVGQYLAGYSSRRRNEEEERHRQGETSA</sequence>
<protein>
    <submittedName>
        <fullName evidence="3">Uncharacterized protein</fullName>
    </submittedName>
</protein>
<feature type="compositionally biased region" description="Basic and acidic residues" evidence="2">
    <location>
        <begin position="255"/>
        <end position="270"/>
    </location>
</feature>
<proteinExistence type="predicted"/>
<organism evidence="3 4">
    <name type="scientific">Colocasia esculenta</name>
    <name type="common">Wild taro</name>
    <name type="synonym">Arum esculentum</name>
    <dbReference type="NCBI Taxonomy" id="4460"/>
    <lineage>
        <taxon>Eukaryota</taxon>
        <taxon>Viridiplantae</taxon>
        <taxon>Streptophyta</taxon>
        <taxon>Embryophyta</taxon>
        <taxon>Tracheophyta</taxon>
        <taxon>Spermatophyta</taxon>
        <taxon>Magnoliopsida</taxon>
        <taxon>Liliopsida</taxon>
        <taxon>Araceae</taxon>
        <taxon>Aroideae</taxon>
        <taxon>Colocasieae</taxon>
        <taxon>Colocasia</taxon>
    </lineage>
</organism>
<reference evidence="3" key="1">
    <citation type="submission" date="2017-07" db="EMBL/GenBank/DDBJ databases">
        <title>Taro Niue Genome Assembly and Annotation.</title>
        <authorList>
            <person name="Atibalentja N."/>
            <person name="Keating K."/>
            <person name="Fields C.J."/>
        </authorList>
    </citation>
    <scope>NUCLEOTIDE SEQUENCE</scope>
    <source>
        <strain evidence="3">Niue_2</strain>
        <tissue evidence="3">Leaf</tissue>
    </source>
</reference>
<keyword evidence="4" id="KW-1185">Reference proteome</keyword>
<accession>A0A843XNS4</accession>
<dbReference type="EMBL" id="NMUH01010145">
    <property type="protein sequence ID" value="MQM20750.1"/>
    <property type="molecule type" value="Genomic_DNA"/>
</dbReference>
<feature type="coiled-coil region" evidence="1">
    <location>
        <begin position="84"/>
        <end position="190"/>
    </location>
</feature>
<feature type="compositionally biased region" description="Low complexity" evidence="2">
    <location>
        <begin position="231"/>
        <end position="245"/>
    </location>
</feature>
<evidence type="ECO:0000256" key="1">
    <source>
        <dbReference type="SAM" id="Coils"/>
    </source>
</evidence>
<evidence type="ECO:0000313" key="4">
    <source>
        <dbReference type="Proteomes" id="UP000652761"/>
    </source>
</evidence>
<gene>
    <name evidence="3" type="ORF">Taro_053778</name>
</gene>
<keyword evidence="1" id="KW-0175">Coiled coil</keyword>
<comment type="caution">
    <text evidence="3">The sequence shown here is derived from an EMBL/GenBank/DDBJ whole genome shotgun (WGS) entry which is preliminary data.</text>
</comment>
<dbReference type="Proteomes" id="UP000652761">
    <property type="component" value="Unassembled WGS sequence"/>
</dbReference>
<name>A0A843XNS4_COLES</name>
<dbReference type="AlphaFoldDB" id="A0A843XNS4"/>
<evidence type="ECO:0000313" key="3">
    <source>
        <dbReference type="EMBL" id="MQM20750.1"/>
    </source>
</evidence>
<evidence type="ECO:0000256" key="2">
    <source>
        <dbReference type="SAM" id="MobiDB-lite"/>
    </source>
</evidence>
<feature type="region of interest" description="Disordered" evidence="2">
    <location>
        <begin position="222"/>
        <end position="270"/>
    </location>
</feature>